<dbReference type="EMBL" id="PFWT01000009">
    <property type="protein sequence ID" value="PJA46676.1"/>
    <property type="molecule type" value="Genomic_DNA"/>
</dbReference>
<comment type="caution">
    <text evidence="1">The sequence shown here is derived from an EMBL/GenBank/DDBJ whole genome shotgun (WGS) entry which is preliminary data.</text>
</comment>
<dbReference type="AlphaFoldDB" id="A0A2M7XG15"/>
<protein>
    <submittedName>
        <fullName evidence="1">Uncharacterized protein</fullName>
    </submittedName>
</protein>
<organism evidence="1 2">
    <name type="scientific">Candidatus Uhrbacteria bacterium CG_4_9_14_3_um_filter_41_35</name>
    <dbReference type="NCBI Taxonomy" id="1975034"/>
    <lineage>
        <taxon>Bacteria</taxon>
        <taxon>Candidatus Uhriibacteriota</taxon>
    </lineage>
</organism>
<dbReference type="Proteomes" id="UP000231263">
    <property type="component" value="Unassembled WGS sequence"/>
</dbReference>
<accession>A0A2M7XG15</accession>
<proteinExistence type="predicted"/>
<name>A0A2M7XG15_9BACT</name>
<evidence type="ECO:0000313" key="2">
    <source>
        <dbReference type="Proteomes" id="UP000231263"/>
    </source>
</evidence>
<sequence length="82" mass="9747">MHQLLNEPIEVLVEFKGKHVKPRRIRWGNNIYDMNAFNLVHGVLEGTKQVFYFSVSDATNFMKLRFETESLEWRLVELYTDG</sequence>
<reference evidence="2" key="1">
    <citation type="submission" date="2017-09" db="EMBL/GenBank/DDBJ databases">
        <title>Depth-based differentiation of microbial function through sediment-hosted aquifers and enrichment of novel symbionts in the deep terrestrial subsurface.</title>
        <authorList>
            <person name="Probst A.J."/>
            <person name="Ladd B."/>
            <person name="Jarett J.K."/>
            <person name="Geller-Mcgrath D.E."/>
            <person name="Sieber C.M.K."/>
            <person name="Emerson J.B."/>
            <person name="Anantharaman K."/>
            <person name="Thomas B.C."/>
            <person name="Malmstrom R."/>
            <person name="Stieglmeier M."/>
            <person name="Klingl A."/>
            <person name="Woyke T."/>
            <person name="Ryan C.M."/>
            <person name="Banfield J.F."/>
        </authorList>
    </citation>
    <scope>NUCLEOTIDE SEQUENCE [LARGE SCALE GENOMIC DNA]</scope>
</reference>
<gene>
    <name evidence="1" type="ORF">CO173_02820</name>
</gene>
<evidence type="ECO:0000313" key="1">
    <source>
        <dbReference type="EMBL" id="PJA46676.1"/>
    </source>
</evidence>